<proteinExistence type="predicted"/>
<feature type="compositionally biased region" description="Low complexity" evidence="1">
    <location>
        <begin position="144"/>
        <end position="153"/>
    </location>
</feature>
<dbReference type="InterPro" id="IPR024288">
    <property type="entry name" value="SICA_C"/>
</dbReference>
<keyword evidence="5" id="KW-1185">Reference proteome</keyword>
<feature type="compositionally biased region" description="Basic and acidic residues" evidence="1">
    <location>
        <begin position="592"/>
        <end position="607"/>
    </location>
</feature>
<feature type="compositionally biased region" description="Low complexity" evidence="1">
    <location>
        <begin position="653"/>
        <end position="675"/>
    </location>
</feature>
<feature type="region of interest" description="Disordered" evidence="1">
    <location>
        <begin position="1"/>
        <end position="168"/>
    </location>
</feature>
<dbReference type="EMBL" id="KQ001713">
    <property type="protein sequence ID" value="KJP85756.1"/>
    <property type="molecule type" value="Genomic_DNA"/>
</dbReference>
<feature type="compositionally biased region" description="Polar residues" evidence="1">
    <location>
        <begin position="608"/>
        <end position="618"/>
    </location>
</feature>
<keyword evidence="2" id="KW-0812">Transmembrane</keyword>
<feature type="compositionally biased region" description="Gly residues" evidence="1">
    <location>
        <begin position="676"/>
        <end position="695"/>
    </location>
</feature>
<feature type="compositionally biased region" description="Pro residues" evidence="1">
    <location>
        <begin position="58"/>
        <end position="69"/>
    </location>
</feature>
<reference evidence="4 5" key="1">
    <citation type="submission" date="2014-03" db="EMBL/GenBank/DDBJ databases">
        <title>The Genome Sequence of Plasmodium fragile nilgiri.</title>
        <authorList>
            <consortium name="The Broad Institute Genomics Platform"/>
            <consortium name="The Broad Institute Genome Sequencing Center for Infectious Disease"/>
            <person name="Neafsey D."/>
            <person name="Duraisingh M."/>
            <person name="Young S.K."/>
            <person name="Zeng Q."/>
            <person name="Gargeya S."/>
            <person name="Abouelleil A."/>
            <person name="Alvarado L."/>
            <person name="Chapman S.B."/>
            <person name="Gainer-Dewar J."/>
            <person name="Goldberg J."/>
            <person name="Griggs A."/>
            <person name="Gujja S."/>
            <person name="Hansen M."/>
            <person name="Howarth C."/>
            <person name="Imamovic A."/>
            <person name="Larimer J."/>
            <person name="Pearson M."/>
            <person name="Poon T.W."/>
            <person name="Priest M."/>
            <person name="Roberts A."/>
            <person name="Saif S."/>
            <person name="Shea T."/>
            <person name="Sykes S."/>
            <person name="Wortman J."/>
            <person name="Nusbaum C."/>
            <person name="Birren B."/>
        </authorList>
    </citation>
    <scope>NUCLEOTIDE SEQUENCE [LARGE SCALE GENOMIC DNA]</scope>
    <source>
        <strain evidence="5">nilgiri</strain>
    </source>
</reference>
<feature type="domain" description="Schizont-infected cell agglutination C-terminal" evidence="3">
    <location>
        <begin position="198"/>
        <end position="304"/>
    </location>
</feature>
<keyword evidence="2" id="KW-1133">Transmembrane helix</keyword>
<feature type="region of interest" description="Disordered" evidence="1">
    <location>
        <begin position="904"/>
        <end position="931"/>
    </location>
</feature>
<dbReference type="RefSeq" id="XP_012337659.1">
    <property type="nucleotide sequence ID" value="XM_012482236.1"/>
</dbReference>
<dbReference type="GO" id="GO:0000993">
    <property type="term" value="F:RNA polymerase II complex binding"/>
    <property type="evidence" value="ECO:0007669"/>
    <property type="project" value="TreeGrafter"/>
</dbReference>
<evidence type="ECO:0000259" key="3">
    <source>
        <dbReference type="Pfam" id="PF12879"/>
    </source>
</evidence>
<keyword evidence="2" id="KW-0472">Membrane</keyword>
<evidence type="ECO:0000313" key="4">
    <source>
        <dbReference type="EMBL" id="KJP85756.1"/>
    </source>
</evidence>
<feature type="compositionally biased region" description="Basic and acidic residues" evidence="1">
    <location>
        <begin position="9"/>
        <end position="24"/>
    </location>
</feature>
<feature type="compositionally biased region" description="Low complexity" evidence="1">
    <location>
        <begin position="70"/>
        <end position="92"/>
    </location>
</feature>
<feature type="compositionally biased region" description="Gly residues" evidence="1">
    <location>
        <begin position="93"/>
        <end position="112"/>
    </location>
</feature>
<feature type="non-terminal residue" evidence="4">
    <location>
        <position position="1"/>
    </location>
</feature>
<feature type="transmembrane region" description="Helical" evidence="2">
    <location>
        <begin position="764"/>
        <end position="784"/>
    </location>
</feature>
<sequence length="1166" mass="127747">VHVAPPSKQEVDVKKPSAHDDPTPESKSVGSHNTLNPYGVCLPGLTGDKCPADKYHPPPDQPKPKPNPNPNQSGSSGSLSDADLADGVSAGEAKGGGGGQKDAGSAGSGSPGAAGSSAGGAQAAGSSGGGSARGAAGAGGGARGSPPSSGTSSDTNQPDQSMLPLPSKPFDPQDLIPYTPAIIPAVVGIGLIAFFLWKYFAYLAKRRRQFRTVRDVPSPPLDEEILQHLQRGEPPPDYGYTMIRDRQPASAAGRRGRRHPRVHKRTIIDLHLEVLNECDAAAWENVKDDYLQILVEEFMGGNNMCTSSSDVCTPDDGLATHDSTTRDVTTAHSTNRDLPIDSDGTDPCPPHDPDPWSCMETIRLEQGPCAPNEDDPDPWKCMETIQLHAEQSRSQPAAIREMRAHHWHTHWINWIDRNKHLLRACTTQPWFLQLKADWKQYVRQHMVATAPSGEHRTAATMERTKLDLWRQWVAQQHRQMRMYCEAQWFQQLLNNVDAATESQNGEVPGVETDLNMQIVTAAADMLQVRDVPRSQPLHQQSYMKKPLTANIWILILALVIEQCEIECRLQEKELYVDDLLQQLVHVAPPSKQEVDVKKPSAHDDPTPESKSVGSHNTLNPYGVCLPGLTGDKCPADKYHPPPDQPKPKPNPNPNQSGSSGSLSDADLADGVSAGEAKGGGGGQKDAGSAGSGSPGAAGSSAGGAQAAGSSGGGSARGAAGAGGGARGSPPSSGTSSDTNQPDQSMLPLPSKPFDPQDLIPYTPAIIPAVVGIGLIAFFLWKYFAYLAKRRRQFRTVRDVPSPPLDEEILQHLQRGEPPPDYGYTMIRDRQPASAAGRRGRRHPRVHKRTIIDLHLEVLNECDAAAWENVKDDYLQILVEEFMGGNNMCTSSSDVCTPDDGLATHDSTTRDVTTAHSTNRDLPIDSDGTDPCPPHDPDPWSCMETIRLEQGPCAPNEDDPDPWKCMETIQLHAEQSRSQPAAIREMRAHHWHTHWINWIDRNKHLLRACTTQPWFLQLKADWKQYVRQHMVATAPSGEHRTAATMERTKLDLWRQWVAQQHRQMRMYCEAQWFQQLLNNVDAATESQNGEVPGVETDLNMQIVTAAADMLQVRDVPRSQPLHQQSYMKKPLTANIWILILALVIEQCEIECRLQEKELYVDDLLQQL</sequence>
<feature type="region of interest" description="Disordered" evidence="1">
    <location>
        <begin position="590"/>
        <end position="618"/>
    </location>
</feature>
<dbReference type="PANTHER" id="PTHR12460:SF0">
    <property type="entry name" value="CID DOMAIN-CONTAINING PROTEIN-RELATED"/>
    <property type="match status" value="1"/>
</dbReference>
<feature type="compositionally biased region" description="Gly residues" evidence="1">
    <location>
        <begin position="126"/>
        <end position="143"/>
    </location>
</feature>
<name>A0A0D9QJ56_PLAFR</name>
<evidence type="ECO:0000313" key="5">
    <source>
        <dbReference type="Proteomes" id="UP000054561"/>
    </source>
</evidence>
<dbReference type="GO" id="GO:0031124">
    <property type="term" value="P:mRNA 3'-end processing"/>
    <property type="evidence" value="ECO:0007669"/>
    <property type="project" value="TreeGrafter"/>
</dbReference>
<dbReference type="Proteomes" id="UP000054561">
    <property type="component" value="Unassembled WGS sequence"/>
</dbReference>
<feature type="compositionally biased region" description="Low complexity" evidence="1">
    <location>
        <begin position="727"/>
        <end position="736"/>
    </location>
</feature>
<evidence type="ECO:0000256" key="2">
    <source>
        <dbReference type="SAM" id="Phobius"/>
    </source>
</evidence>
<dbReference type="PANTHER" id="PTHR12460">
    <property type="entry name" value="CYCLIN-DEPENDENT KINASE INHIBITOR-RELATED PROTEIN"/>
    <property type="match status" value="1"/>
</dbReference>
<dbReference type="Pfam" id="PF12879">
    <property type="entry name" value="SICA_C"/>
    <property type="match status" value="2"/>
</dbReference>
<gene>
    <name evidence="4" type="ORF">AK88_04626</name>
</gene>
<organism evidence="4 5">
    <name type="scientific">Plasmodium fragile</name>
    <dbReference type="NCBI Taxonomy" id="5857"/>
    <lineage>
        <taxon>Eukaryota</taxon>
        <taxon>Sar</taxon>
        <taxon>Alveolata</taxon>
        <taxon>Apicomplexa</taxon>
        <taxon>Aconoidasida</taxon>
        <taxon>Haemosporida</taxon>
        <taxon>Plasmodiidae</taxon>
        <taxon>Plasmodium</taxon>
        <taxon>Plasmodium (Plasmodium)</taxon>
    </lineage>
</organism>
<feature type="compositionally biased region" description="Pro residues" evidence="1">
    <location>
        <begin position="641"/>
        <end position="652"/>
    </location>
</feature>
<feature type="compositionally biased region" description="Low complexity" evidence="1">
    <location>
        <begin position="696"/>
        <end position="708"/>
    </location>
</feature>
<feature type="compositionally biased region" description="Polar residues" evidence="1">
    <location>
        <begin position="25"/>
        <end position="36"/>
    </location>
</feature>
<feature type="domain" description="Schizont-infected cell agglutination C-terminal" evidence="3">
    <location>
        <begin position="781"/>
        <end position="887"/>
    </location>
</feature>
<protein>
    <recommendedName>
        <fullName evidence="3">Schizont-infected cell agglutination C-terminal domain-containing protein</fullName>
    </recommendedName>
</protein>
<feature type="transmembrane region" description="Helical" evidence="2">
    <location>
        <begin position="181"/>
        <end position="201"/>
    </location>
</feature>
<dbReference type="GeneID" id="24269940"/>
<feature type="region of interest" description="Disordered" evidence="1">
    <location>
        <begin position="322"/>
        <end position="348"/>
    </location>
</feature>
<accession>A0A0D9QJ56</accession>
<dbReference type="OrthoDB" id="375150at2759"/>
<feature type="compositionally biased region" description="Gly residues" evidence="1">
    <location>
        <begin position="709"/>
        <end position="726"/>
    </location>
</feature>
<dbReference type="VEuPathDB" id="PlasmoDB:AK88_04626"/>
<feature type="compositionally biased region" description="Low complexity" evidence="1">
    <location>
        <begin position="113"/>
        <end position="125"/>
    </location>
</feature>
<dbReference type="AlphaFoldDB" id="A0A0D9QJ56"/>
<evidence type="ECO:0000256" key="1">
    <source>
        <dbReference type="SAM" id="MobiDB-lite"/>
    </source>
</evidence>
<feature type="region of interest" description="Disordered" evidence="1">
    <location>
        <begin position="632"/>
        <end position="751"/>
    </location>
</feature>